<dbReference type="FunFam" id="3.40.190.10:FF:000017">
    <property type="entry name" value="Glycine cleavage system transcriptional activator"/>
    <property type="match status" value="1"/>
</dbReference>
<sequence>MEAGYALPPLLAVRVFEVAARHLSFTAAAQELFVTPGAVSRQVKQLEDYFEVRLFNRLARGLELTEEGHFYFRVVQQPLRQLAEGSSQLKRRGREGPLRVTLIPSFAVHWLVPRLDRFYKSRPGIDVLVDASFRSVDFSREDMDLGIRLGEGFWPGLRADLLMTFDWVPVCAPGLLEKNKPLQEPNDLARYPLLSMMTRDIWLGWLKMAGADQVSFERCTFFNDFNVMFQAALDGLGVALGRSNLVGADVAAGRLVQPFDIAFPSRTAYYVVCAAERYHHPKIAAFREWLLQEADV</sequence>
<keyword evidence="2" id="KW-0805">Transcription regulation</keyword>
<dbReference type="InterPro" id="IPR000847">
    <property type="entry name" value="LysR_HTH_N"/>
</dbReference>
<dbReference type="InterPro" id="IPR058163">
    <property type="entry name" value="LysR-type_TF_proteobact-type"/>
</dbReference>
<evidence type="ECO:0000313" key="7">
    <source>
        <dbReference type="Proteomes" id="UP000664417"/>
    </source>
</evidence>
<dbReference type="AlphaFoldDB" id="A0A8J7Q9J7"/>
<dbReference type="Pfam" id="PF03466">
    <property type="entry name" value="LysR_substrate"/>
    <property type="match status" value="1"/>
</dbReference>
<dbReference type="Pfam" id="PF00126">
    <property type="entry name" value="HTH_1"/>
    <property type="match status" value="1"/>
</dbReference>
<gene>
    <name evidence="6" type="primary">gcvA</name>
    <name evidence="6" type="ORF">J3U88_18210</name>
</gene>
<evidence type="ECO:0000313" key="6">
    <source>
        <dbReference type="EMBL" id="MBO1320415.1"/>
    </source>
</evidence>
<reference evidence="6" key="1">
    <citation type="submission" date="2021-03" db="EMBL/GenBank/DDBJ databases">
        <authorList>
            <person name="Wang G."/>
        </authorList>
    </citation>
    <scope>NUCLEOTIDE SEQUENCE</scope>
    <source>
        <strain evidence="6">KCTC 12899</strain>
    </source>
</reference>
<dbReference type="SUPFAM" id="SSF53850">
    <property type="entry name" value="Periplasmic binding protein-like II"/>
    <property type="match status" value="1"/>
</dbReference>
<evidence type="ECO:0000259" key="5">
    <source>
        <dbReference type="PROSITE" id="PS50931"/>
    </source>
</evidence>
<dbReference type="EMBL" id="JAFREP010000017">
    <property type="protein sequence ID" value="MBO1320415.1"/>
    <property type="molecule type" value="Genomic_DNA"/>
</dbReference>
<name>A0A8J7Q9J7_9BACT</name>
<comment type="caution">
    <text evidence="6">The sequence shown here is derived from an EMBL/GenBank/DDBJ whole genome shotgun (WGS) entry which is preliminary data.</text>
</comment>
<dbReference type="Proteomes" id="UP000664417">
    <property type="component" value="Unassembled WGS sequence"/>
</dbReference>
<proteinExistence type="inferred from homology"/>
<dbReference type="CDD" id="cd08432">
    <property type="entry name" value="PBP2_GcdR_TrpI_HvrB_AmpR_like"/>
    <property type="match status" value="1"/>
</dbReference>
<accession>A0A8J7Q9J7</accession>
<dbReference type="Gene3D" id="3.40.190.10">
    <property type="entry name" value="Periplasmic binding protein-like II"/>
    <property type="match status" value="2"/>
</dbReference>
<keyword evidence="7" id="KW-1185">Reference proteome</keyword>
<dbReference type="InterPro" id="IPR005119">
    <property type="entry name" value="LysR_subst-bd"/>
</dbReference>
<keyword evidence="3" id="KW-0238">DNA-binding</keyword>
<dbReference type="FunFam" id="1.10.10.10:FF:000038">
    <property type="entry name" value="Glycine cleavage system transcriptional activator"/>
    <property type="match status" value="1"/>
</dbReference>
<dbReference type="RefSeq" id="WP_207860369.1">
    <property type="nucleotide sequence ID" value="NZ_JAFREP010000017.1"/>
</dbReference>
<evidence type="ECO:0000256" key="2">
    <source>
        <dbReference type="ARBA" id="ARBA00023015"/>
    </source>
</evidence>
<comment type="similarity">
    <text evidence="1">Belongs to the LysR transcriptional regulatory family.</text>
</comment>
<dbReference type="GO" id="GO:0003700">
    <property type="term" value="F:DNA-binding transcription factor activity"/>
    <property type="evidence" value="ECO:0007669"/>
    <property type="project" value="InterPro"/>
</dbReference>
<dbReference type="GO" id="GO:0006351">
    <property type="term" value="P:DNA-templated transcription"/>
    <property type="evidence" value="ECO:0007669"/>
    <property type="project" value="TreeGrafter"/>
</dbReference>
<dbReference type="PANTHER" id="PTHR30537:SF26">
    <property type="entry name" value="GLYCINE CLEAVAGE SYSTEM TRANSCRIPTIONAL ACTIVATOR"/>
    <property type="match status" value="1"/>
</dbReference>
<dbReference type="InterPro" id="IPR036390">
    <property type="entry name" value="WH_DNA-bd_sf"/>
</dbReference>
<dbReference type="PROSITE" id="PS50931">
    <property type="entry name" value="HTH_LYSR"/>
    <property type="match status" value="1"/>
</dbReference>
<dbReference type="PANTHER" id="PTHR30537">
    <property type="entry name" value="HTH-TYPE TRANSCRIPTIONAL REGULATOR"/>
    <property type="match status" value="1"/>
</dbReference>
<evidence type="ECO:0000256" key="4">
    <source>
        <dbReference type="ARBA" id="ARBA00023163"/>
    </source>
</evidence>
<dbReference type="SUPFAM" id="SSF46785">
    <property type="entry name" value="Winged helix' DNA-binding domain"/>
    <property type="match status" value="1"/>
</dbReference>
<dbReference type="InterPro" id="IPR036388">
    <property type="entry name" value="WH-like_DNA-bd_sf"/>
</dbReference>
<dbReference type="PRINTS" id="PR00039">
    <property type="entry name" value="HTHLYSR"/>
</dbReference>
<dbReference type="GO" id="GO:0043565">
    <property type="term" value="F:sequence-specific DNA binding"/>
    <property type="evidence" value="ECO:0007669"/>
    <property type="project" value="TreeGrafter"/>
</dbReference>
<keyword evidence="4" id="KW-0804">Transcription</keyword>
<dbReference type="Gene3D" id="1.10.10.10">
    <property type="entry name" value="Winged helix-like DNA-binding domain superfamily/Winged helix DNA-binding domain"/>
    <property type="match status" value="1"/>
</dbReference>
<protein>
    <submittedName>
        <fullName evidence="6">Transcriptional regulator GcvA</fullName>
    </submittedName>
</protein>
<organism evidence="6 7">
    <name type="scientific">Acanthopleuribacter pedis</name>
    <dbReference type="NCBI Taxonomy" id="442870"/>
    <lineage>
        <taxon>Bacteria</taxon>
        <taxon>Pseudomonadati</taxon>
        <taxon>Acidobacteriota</taxon>
        <taxon>Holophagae</taxon>
        <taxon>Acanthopleuribacterales</taxon>
        <taxon>Acanthopleuribacteraceae</taxon>
        <taxon>Acanthopleuribacter</taxon>
    </lineage>
</organism>
<evidence type="ECO:0000256" key="3">
    <source>
        <dbReference type="ARBA" id="ARBA00023125"/>
    </source>
</evidence>
<feature type="domain" description="HTH lysR-type" evidence="5">
    <location>
        <begin position="8"/>
        <end position="65"/>
    </location>
</feature>
<dbReference type="NCBIfam" id="NF008352">
    <property type="entry name" value="PRK11139.1"/>
    <property type="match status" value="1"/>
</dbReference>
<evidence type="ECO:0000256" key="1">
    <source>
        <dbReference type="ARBA" id="ARBA00009437"/>
    </source>
</evidence>